<evidence type="ECO:0000313" key="2">
    <source>
        <dbReference type="EMBL" id="KOO48148.1"/>
    </source>
</evidence>
<dbReference type="PATRIC" id="fig|284581.3.peg.1361"/>
<evidence type="ECO:0000256" key="1">
    <source>
        <dbReference type="SAM" id="MobiDB-lite"/>
    </source>
</evidence>
<accession>A0A0M0LBS1</accession>
<organism evidence="2 3">
    <name type="scientific">Priestia koreensis</name>
    <dbReference type="NCBI Taxonomy" id="284581"/>
    <lineage>
        <taxon>Bacteria</taxon>
        <taxon>Bacillati</taxon>
        <taxon>Bacillota</taxon>
        <taxon>Bacilli</taxon>
        <taxon>Bacillales</taxon>
        <taxon>Bacillaceae</taxon>
        <taxon>Priestia</taxon>
    </lineage>
</organism>
<dbReference type="AlphaFoldDB" id="A0A0M0LBS1"/>
<keyword evidence="3" id="KW-1185">Reference proteome</keyword>
<feature type="region of interest" description="Disordered" evidence="1">
    <location>
        <begin position="1"/>
        <end position="43"/>
    </location>
</feature>
<name>A0A0M0LBS1_9BACI</name>
<evidence type="ECO:0000313" key="3">
    <source>
        <dbReference type="Proteomes" id="UP000037558"/>
    </source>
</evidence>
<reference evidence="3" key="1">
    <citation type="submission" date="2015-08" db="EMBL/GenBank/DDBJ databases">
        <title>Fjat-14210 dsm16467.</title>
        <authorList>
            <person name="Liu B."/>
            <person name="Wang J."/>
            <person name="Zhu Y."/>
            <person name="Liu G."/>
            <person name="Chen Q."/>
            <person name="Chen Z."/>
            <person name="Lan J."/>
            <person name="Che J."/>
            <person name="Ge C."/>
            <person name="Shi H."/>
            <person name="Pan Z."/>
            <person name="Liu X."/>
        </authorList>
    </citation>
    <scope>NUCLEOTIDE SEQUENCE [LARGE SCALE GENOMIC DNA]</scope>
    <source>
        <strain evidence="3">DSM 16467</strain>
    </source>
</reference>
<proteinExistence type="predicted"/>
<dbReference type="Proteomes" id="UP000037558">
    <property type="component" value="Unassembled WGS sequence"/>
</dbReference>
<feature type="compositionally biased region" description="Low complexity" evidence="1">
    <location>
        <begin position="9"/>
        <end position="23"/>
    </location>
</feature>
<gene>
    <name evidence="2" type="ORF">AMD01_04900</name>
</gene>
<sequence>MKSINPMFQKQKSSSTNQQSTNNVRKTAKIDQPRKRRNDKKHDIRVPVSDAIKSYIKSGSFEYDSITQYCTHLVEKGLKAGVEFPPSHYINYDDVVHVKVSQEVYKLIFDKQLEWNQRSIRQATHRILMGMLKAEGV</sequence>
<dbReference type="EMBL" id="LILC01000006">
    <property type="protein sequence ID" value="KOO48148.1"/>
    <property type="molecule type" value="Genomic_DNA"/>
</dbReference>
<comment type="caution">
    <text evidence="2">The sequence shown here is derived from an EMBL/GenBank/DDBJ whole genome shotgun (WGS) entry which is preliminary data.</text>
</comment>
<protein>
    <submittedName>
        <fullName evidence="2">Uncharacterized protein</fullName>
    </submittedName>
</protein>